<accession>A0A915CPE0</accession>
<dbReference type="InterPro" id="IPR003165">
    <property type="entry name" value="Piwi"/>
</dbReference>
<dbReference type="Proteomes" id="UP000887574">
    <property type="component" value="Unplaced"/>
</dbReference>
<keyword evidence="2" id="KW-1185">Reference proteome</keyword>
<protein>
    <submittedName>
        <fullName evidence="3">Piwi domain-containing protein</fullName>
    </submittedName>
</protein>
<dbReference type="WBParaSite" id="jg10784">
    <property type="protein sequence ID" value="jg10784"/>
    <property type="gene ID" value="jg10784"/>
</dbReference>
<name>A0A915CPE0_9BILA</name>
<evidence type="ECO:0000313" key="2">
    <source>
        <dbReference type="Proteomes" id="UP000887574"/>
    </source>
</evidence>
<proteinExistence type="predicted"/>
<dbReference type="InterPro" id="IPR036397">
    <property type="entry name" value="RNaseH_sf"/>
</dbReference>
<dbReference type="Gene3D" id="3.30.420.10">
    <property type="entry name" value="Ribonuclease H-like superfamily/Ribonuclease H"/>
    <property type="match status" value="2"/>
</dbReference>
<sequence>MHERRMAQSVNIDLQSFDPSVVGITANMAAHPHNFLAERVKWVLEMLEKNRPQAAAPPFIFVLRNGLSEGQFAASVEKEMRALRKGVLCIVKVITEVRLCHWYQAPLQEVLCAALPGVLHDVSLSSQGVGKAVEYNVLVDDIKVSQDEVQGLLNSLCYSHQIVNSAASLPEPIYQADELAKRGRNNYITMKRLEEQFIPRKGECRLVDAGELTAMIGYKVLPDGKAFLRKSKKHFSADDRD</sequence>
<organism evidence="2 3">
    <name type="scientific">Ditylenchus dipsaci</name>
    <dbReference type="NCBI Taxonomy" id="166011"/>
    <lineage>
        <taxon>Eukaryota</taxon>
        <taxon>Metazoa</taxon>
        <taxon>Ecdysozoa</taxon>
        <taxon>Nematoda</taxon>
        <taxon>Chromadorea</taxon>
        <taxon>Rhabditida</taxon>
        <taxon>Tylenchina</taxon>
        <taxon>Tylenchomorpha</taxon>
        <taxon>Sphaerularioidea</taxon>
        <taxon>Anguinidae</taxon>
        <taxon>Anguininae</taxon>
        <taxon>Ditylenchus</taxon>
    </lineage>
</organism>
<dbReference type="PANTHER" id="PTHR22891">
    <property type="entry name" value="EUKARYOTIC TRANSLATION INITIATION FACTOR 2C"/>
    <property type="match status" value="1"/>
</dbReference>
<dbReference type="InterPro" id="IPR012337">
    <property type="entry name" value="RNaseH-like_sf"/>
</dbReference>
<evidence type="ECO:0000259" key="1">
    <source>
        <dbReference type="SMART" id="SM00950"/>
    </source>
</evidence>
<feature type="domain" description="Piwi" evidence="1">
    <location>
        <begin position="1"/>
        <end position="188"/>
    </location>
</feature>
<reference evidence="3" key="1">
    <citation type="submission" date="2022-11" db="UniProtKB">
        <authorList>
            <consortium name="WormBaseParasite"/>
        </authorList>
    </citation>
    <scope>IDENTIFICATION</scope>
</reference>
<evidence type="ECO:0000313" key="3">
    <source>
        <dbReference type="WBParaSite" id="jg10784"/>
    </source>
</evidence>
<dbReference type="Pfam" id="PF02171">
    <property type="entry name" value="Piwi"/>
    <property type="match status" value="1"/>
</dbReference>
<dbReference type="SUPFAM" id="SSF53098">
    <property type="entry name" value="Ribonuclease H-like"/>
    <property type="match status" value="1"/>
</dbReference>
<dbReference type="AlphaFoldDB" id="A0A915CPE0"/>
<dbReference type="GO" id="GO:0003676">
    <property type="term" value="F:nucleic acid binding"/>
    <property type="evidence" value="ECO:0007669"/>
    <property type="project" value="InterPro"/>
</dbReference>
<dbReference type="SMART" id="SM00950">
    <property type="entry name" value="Piwi"/>
    <property type="match status" value="1"/>
</dbReference>